<evidence type="ECO:0000313" key="4">
    <source>
        <dbReference type="EMBL" id="VDK74767.1"/>
    </source>
</evidence>
<proteinExistence type="predicted"/>
<feature type="coiled-coil region" evidence="1">
    <location>
        <begin position="49"/>
        <end position="76"/>
    </location>
</feature>
<gene>
    <name evidence="4" type="ORF">NLS_LOCUS2616</name>
</gene>
<dbReference type="AlphaFoldDB" id="A0A3P6SQT5"/>
<dbReference type="Proteomes" id="UP000277928">
    <property type="component" value="Unassembled WGS sequence"/>
</dbReference>
<keyword evidence="5" id="KW-1185">Reference proteome</keyword>
<feature type="domain" description="Caprin-1 dimerization" evidence="3">
    <location>
        <begin position="133"/>
        <end position="236"/>
    </location>
</feature>
<evidence type="ECO:0000313" key="5">
    <source>
        <dbReference type="Proteomes" id="UP000277928"/>
    </source>
</evidence>
<sequence>MEKQMQQLSLSDTARDEQTKIQDSTSDNIREKDQDLSIPKSKPVLQKTREVLDERINELEAHHKKLSKRRHNLNGESNVEECANINLLMENVANQLNFMRELRKVHLTDVKKIKRANNKQKKKSKRTFVKLMEDFQRYKELLLLLQNAEVREAFRAGTNGAAKLSENELEYLCWLNAEINPSVQSAGNKTIWRKKLRESALKAVEITLGSSKEIISPWTGGNTKLLLERINKSGFFSGRTLWTNMAMFTRVNATAFSDVFQSHPYYCCYDKQTKSDADEEFKSNFNDTFSNKPSRCNHQSLNNNAATDRSGSAQAEKKAINTRENYKFVKRSDKPDDYYLCFNYYPARFTSDVKVPRSLARRPPPGIFRCDI</sequence>
<name>A0A3P6SQT5_LITSI</name>
<evidence type="ECO:0000256" key="2">
    <source>
        <dbReference type="SAM" id="MobiDB-lite"/>
    </source>
</evidence>
<dbReference type="InterPro" id="IPR041637">
    <property type="entry name" value="Caprin-1_dimer"/>
</dbReference>
<evidence type="ECO:0000259" key="3">
    <source>
        <dbReference type="Pfam" id="PF18293"/>
    </source>
</evidence>
<dbReference type="OMA" id="NYYPARF"/>
<reference evidence="4 5" key="1">
    <citation type="submission" date="2018-08" db="EMBL/GenBank/DDBJ databases">
        <authorList>
            <person name="Laetsch R D."/>
            <person name="Stevens L."/>
            <person name="Kumar S."/>
            <person name="Blaxter L. M."/>
        </authorList>
    </citation>
    <scope>NUCLEOTIDE SEQUENCE [LARGE SCALE GENOMIC DNA]</scope>
</reference>
<accession>A0A3P6SQT5</accession>
<keyword evidence="1" id="KW-0175">Coiled coil</keyword>
<dbReference type="STRING" id="42156.A0A3P6SQT5"/>
<evidence type="ECO:0000256" key="1">
    <source>
        <dbReference type="SAM" id="Coils"/>
    </source>
</evidence>
<organism evidence="4 5">
    <name type="scientific">Litomosoides sigmodontis</name>
    <name type="common">Filarial nematode worm</name>
    <dbReference type="NCBI Taxonomy" id="42156"/>
    <lineage>
        <taxon>Eukaryota</taxon>
        <taxon>Metazoa</taxon>
        <taxon>Ecdysozoa</taxon>
        <taxon>Nematoda</taxon>
        <taxon>Chromadorea</taxon>
        <taxon>Rhabditida</taxon>
        <taxon>Spirurina</taxon>
        <taxon>Spiruromorpha</taxon>
        <taxon>Filarioidea</taxon>
        <taxon>Onchocercidae</taxon>
        <taxon>Litomosoides</taxon>
    </lineage>
</organism>
<feature type="region of interest" description="Disordered" evidence="2">
    <location>
        <begin position="1"/>
        <end position="41"/>
    </location>
</feature>
<protein>
    <recommendedName>
        <fullName evidence="3">Caprin-1 dimerization domain-containing protein</fullName>
    </recommendedName>
</protein>
<dbReference type="EMBL" id="UYRX01000122">
    <property type="protein sequence ID" value="VDK74767.1"/>
    <property type="molecule type" value="Genomic_DNA"/>
</dbReference>
<dbReference type="Pfam" id="PF18293">
    <property type="entry name" value="Caprin-1_dimer"/>
    <property type="match status" value="1"/>
</dbReference>
<feature type="compositionally biased region" description="Polar residues" evidence="2">
    <location>
        <begin position="1"/>
        <end position="12"/>
    </location>
</feature>
<dbReference type="OrthoDB" id="10062814at2759"/>